<feature type="signal peptide" evidence="1">
    <location>
        <begin position="1"/>
        <end position="23"/>
    </location>
</feature>
<gene>
    <name evidence="3" type="ORF">D7V78_06465</name>
    <name evidence="4" type="ORF">E5342_01355</name>
</gene>
<keyword evidence="1" id="KW-0732">Signal</keyword>
<evidence type="ECO:0000313" key="5">
    <source>
        <dbReference type="Proteomes" id="UP000278164"/>
    </source>
</evidence>
<dbReference type="Proteomes" id="UP000310032">
    <property type="component" value="Unassembled WGS sequence"/>
</dbReference>
<sequence>MKKLLCVWMAVCGLLLIPGNMKGQSLKDILNSSAVKNAVTSVTGGKAVTFENLQGTWMYVNPALRLEGDNALKNVAGSLAATEAEKKMKEYCAKVGIVEGVFNYVFNSDSTFTSALKRGSLKGTYSLNPGDKTVTLRYTVGNKKLAVSTLTAHVVLSGNELTLLFNADKLLKFLSTVSSISSNTTLKAINKVASEYDGMMLGFDLKK</sequence>
<dbReference type="RefSeq" id="WP_121735507.1">
    <property type="nucleotide sequence ID" value="NZ_QXXG01000008.1"/>
</dbReference>
<dbReference type="EMBL" id="SRYM01000002">
    <property type="protein sequence ID" value="TGY63653.1"/>
    <property type="molecule type" value="Genomic_DNA"/>
</dbReference>
<evidence type="ECO:0000313" key="3">
    <source>
        <dbReference type="EMBL" id="RLT74067.1"/>
    </source>
</evidence>
<proteinExistence type="predicted"/>
<feature type="chain" id="PRO_5033380828" evidence="1">
    <location>
        <begin position="24"/>
        <end position="207"/>
    </location>
</feature>
<comment type="caution">
    <text evidence="3">The sequence shown here is derived from an EMBL/GenBank/DDBJ whole genome shotgun (WGS) entry which is preliminary data.</text>
</comment>
<protein>
    <submittedName>
        <fullName evidence="3">DUF4923 family protein</fullName>
    </submittedName>
</protein>
<name>A0A3L7ZT07_PARDI</name>
<feature type="domain" description="DUF4923" evidence="2">
    <location>
        <begin position="26"/>
        <end position="207"/>
    </location>
</feature>
<reference evidence="3 5" key="1">
    <citation type="submission" date="2018-09" db="EMBL/GenBank/DDBJ databases">
        <title>Murine metabolic-syndrome-specific gut microbial biobank.</title>
        <authorList>
            <person name="Liu C."/>
        </authorList>
    </citation>
    <scope>NUCLEOTIDE SEQUENCE [LARGE SCALE GENOMIC DNA]</scope>
    <source>
        <strain evidence="3 5">8-P5</strain>
    </source>
</reference>
<dbReference type="AlphaFoldDB" id="A0A3L7ZT07"/>
<dbReference type="Proteomes" id="UP000278164">
    <property type="component" value="Unassembled WGS sequence"/>
</dbReference>
<evidence type="ECO:0000256" key="1">
    <source>
        <dbReference type="SAM" id="SignalP"/>
    </source>
</evidence>
<evidence type="ECO:0000313" key="6">
    <source>
        <dbReference type="Proteomes" id="UP000310032"/>
    </source>
</evidence>
<organism evidence="3 5">
    <name type="scientific">Parabacteroides distasonis</name>
    <dbReference type="NCBI Taxonomy" id="823"/>
    <lineage>
        <taxon>Bacteria</taxon>
        <taxon>Pseudomonadati</taxon>
        <taxon>Bacteroidota</taxon>
        <taxon>Bacteroidia</taxon>
        <taxon>Bacteroidales</taxon>
        <taxon>Tannerellaceae</taxon>
        <taxon>Parabacteroides</taxon>
    </lineage>
</organism>
<dbReference type="EMBL" id="RAYI01000010">
    <property type="protein sequence ID" value="RLT74067.1"/>
    <property type="molecule type" value="Genomic_DNA"/>
</dbReference>
<dbReference type="Pfam" id="PF16270">
    <property type="entry name" value="DUF4923"/>
    <property type="match status" value="1"/>
</dbReference>
<dbReference type="OrthoDB" id="1001469at2"/>
<dbReference type="InterPro" id="IPR032575">
    <property type="entry name" value="DUF4923"/>
</dbReference>
<reference evidence="4 6" key="2">
    <citation type="submission" date="2019-04" db="EMBL/GenBank/DDBJ databases">
        <title>Microbes associate with the intestines of laboratory mice.</title>
        <authorList>
            <person name="Navarre W."/>
            <person name="Wong E."/>
            <person name="Huang K."/>
            <person name="Tropini C."/>
            <person name="Ng K."/>
            <person name="Yu B."/>
        </authorList>
    </citation>
    <scope>NUCLEOTIDE SEQUENCE [LARGE SCALE GENOMIC DNA]</scope>
    <source>
        <strain evidence="4 6">NM39_I3</strain>
    </source>
</reference>
<evidence type="ECO:0000313" key="4">
    <source>
        <dbReference type="EMBL" id="TGY63653.1"/>
    </source>
</evidence>
<accession>A0A3L7ZT07</accession>
<evidence type="ECO:0000259" key="2">
    <source>
        <dbReference type="Pfam" id="PF16270"/>
    </source>
</evidence>